<sequence length="62" mass="6665">MWLPCAWHPVSTSHTGFLAGAYPGKQFSEKLSPTVAFPSHAPYDGGSVHLLLLINGDVPRFG</sequence>
<name>G2LK24_CHLTF</name>
<evidence type="ECO:0000313" key="1">
    <source>
        <dbReference type="EMBL" id="AEP13191.1"/>
    </source>
</evidence>
<proteinExistence type="predicted"/>
<dbReference type="KEGG" id="ctm:Cabther_B0188"/>
<protein>
    <submittedName>
        <fullName evidence="1">Uncharacterized protein</fullName>
    </submittedName>
</protein>
<dbReference type="EMBL" id="CP002515">
    <property type="protein sequence ID" value="AEP13191.1"/>
    <property type="molecule type" value="Genomic_DNA"/>
</dbReference>
<accession>G2LK24</accession>
<dbReference type="STRING" id="981222.Cabther_B0188"/>
<dbReference type="Proteomes" id="UP000006791">
    <property type="component" value="Chromosome 2"/>
</dbReference>
<gene>
    <name evidence="1" type="ordered locus">Cabther_B0188</name>
</gene>
<dbReference type="AlphaFoldDB" id="G2LK24"/>
<evidence type="ECO:0000313" key="2">
    <source>
        <dbReference type="Proteomes" id="UP000006791"/>
    </source>
</evidence>
<dbReference type="HOGENOM" id="CLU_2895847_0_0_0"/>
<keyword evidence="2" id="KW-1185">Reference proteome</keyword>
<organism evidence="1 2">
    <name type="scientific">Chloracidobacterium thermophilum (strain B)</name>
    <dbReference type="NCBI Taxonomy" id="981222"/>
    <lineage>
        <taxon>Bacteria</taxon>
        <taxon>Pseudomonadati</taxon>
        <taxon>Acidobacteriota</taxon>
        <taxon>Terriglobia</taxon>
        <taxon>Terriglobales</taxon>
        <taxon>Acidobacteriaceae</taxon>
        <taxon>Chloracidobacterium</taxon>
    </lineage>
</organism>
<reference evidence="1 2" key="1">
    <citation type="journal article" date="2012" name="Environ. Microbiol.">
        <title>Complete genome of Candidatus Chloracidobacterium thermophilum, a chlorophyll-based photoheterotroph belonging to the phylum Acidobacteria.</title>
        <authorList>
            <person name="Garcia Costas A.M."/>
            <person name="Liu Z."/>
            <person name="Tomsho L.P."/>
            <person name="Schuster S.C."/>
            <person name="Ward D.M."/>
            <person name="Bryant D.A."/>
        </authorList>
    </citation>
    <scope>NUCLEOTIDE SEQUENCE [LARGE SCALE GENOMIC DNA]</scope>
    <source>
        <strain evidence="1 2">B</strain>
    </source>
</reference>